<organism evidence="2 3">
    <name type="scientific">Candidatus Nomurabacteria bacterium GW2011_GWA1_37_20</name>
    <dbReference type="NCBI Taxonomy" id="1618729"/>
    <lineage>
        <taxon>Bacteria</taxon>
        <taxon>Candidatus Nomuraibacteriota</taxon>
    </lineage>
</organism>
<gene>
    <name evidence="2" type="ORF">US45_C0062G0004</name>
</gene>
<evidence type="ECO:0000313" key="3">
    <source>
        <dbReference type="Proteomes" id="UP000034701"/>
    </source>
</evidence>
<protein>
    <submittedName>
        <fullName evidence="2">Uncharacterized protein</fullName>
    </submittedName>
</protein>
<sequence length="246" mass="27969">MISILEKDEPRARTPRARGTAASRSSASEPATDVPELPSRTYDREVVAEHEDEDEGRQEREGDDTAEHPVDAPPFLDEVGDERKRSKKHDARHAVYDTSETEHCRHHCAPGVEDTVDVREHPGTFLTSVERRNCHSATDRHGLPPSFWFGNVPMSRTVHFLGRIERSILCSTSQWQQKIRSIAVYNFLALRIKKFSSPKIKIWFEPMFFSGFFCGFERCGSAALRRLSEFSRGEFLAACGGEMRSD</sequence>
<feature type="compositionally biased region" description="Basic and acidic residues" evidence="1">
    <location>
        <begin position="1"/>
        <end position="12"/>
    </location>
</feature>
<accession>A0A0G0JMI4</accession>
<dbReference type="EMBL" id="LBTA01000062">
    <property type="protein sequence ID" value="KKQ29216.1"/>
    <property type="molecule type" value="Genomic_DNA"/>
</dbReference>
<comment type="caution">
    <text evidence="2">The sequence shown here is derived from an EMBL/GenBank/DDBJ whole genome shotgun (WGS) entry which is preliminary data.</text>
</comment>
<reference evidence="2 3" key="1">
    <citation type="journal article" date="2015" name="Nature">
        <title>rRNA introns, odd ribosomes, and small enigmatic genomes across a large radiation of phyla.</title>
        <authorList>
            <person name="Brown C.T."/>
            <person name="Hug L.A."/>
            <person name="Thomas B.C."/>
            <person name="Sharon I."/>
            <person name="Castelle C.J."/>
            <person name="Singh A."/>
            <person name="Wilkins M.J."/>
            <person name="Williams K.H."/>
            <person name="Banfield J.F."/>
        </authorList>
    </citation>
    <scope>NUCLEOTIDE SEQUENCE [LARGE SCALE GENOMIC DNA]</scope>
</reference>
<dbReference type="Proteomes" id="UP000034701">
    <property type="component" value="Unassembled WGS sequence"/>
</dbReference>
<proteinExistence type="predicted"/>
<evidence type="ECO:0000313" key="2">
    <source>
        <dbReference type="EMBL" id="KKQ29216.1"/>
    </source>
</evidence>
<feature type="compositionally biased region" description="Low complexity" evidence="1">
    <location>
        <begin position="17"/>
        <end position="28"/>
    </location>
</feature>
<name>A0A0G0JMI4_9BACT</name>
<dbReference type="AlphaFoldDB" id="A0A0G0JMI4"/>
<feature type="region of interest" description="Disordered" evidence="1">
    <location>
        <begin position="1"/>
        <end position="98"/>
    </location>
</feature>
<feature type="compositionally biased region" description="Basic and acidic residues" evidence="1">
    <location>
        <begin position="57"/>
        <end position="70"/>
    </location>
</feature>
<evidence type="ECO:0000256" key="1">
    <source>
        <dbReference type="SAM" id="MobiDB-lite"/>
    </source>
</evidence>